<protein>
    <submittedName>
        <fullName evidence="4">TnpR</fullName>
    </submittedName>
</protein>
<proteinExistence type="predicted"/>
<accession>D9Z4Z2</accession>
<gene>
    <name evidence="4" type="primary">tnpR</name>
</gene>
<geneLocation type="plasmid" evidence="4">
    <name>pEC_B24</name>
</geneLocation>
<organism evidence="4">
    <name type="scientific">Escherichia coli</name>
    <dbReference type="NCBI Taxonomy" id="562"/>
    <lineage>
        <taxon>Bacteria</taxon>
        <taxon>Pseudomonadati</taxon>
        <taxon>Pseudomonadota</taxon>
        <taxon>Gammaproteobacteria</taxon>
        <taxon>Enterobacterales</taxon>
        <taxon>Enterobacteriaceae</taxon>
        <taxon>Escherichia</taxon>
    </lineage>
</organism>
<reference evidence="4" key="1">
    <citation type="journal article" date="2010" name="PLoS ONE">
        <title>Complete nucleotide sequence of CTX-M-15-plasmids from clinical Escherichia coli isolates: insertional events of transposons and insertion sequences.</title>
        <authorList>
            <person name="Smet A."/>
            <person name="Van Nieuwerburgh F."/>
            <person name="Vandekerckhove T.T."/>
            <person name="Martel A."/>
            <person name="Deforce D."/>
            <person name="Butaye P."/>
            <person name="Haesebrouck F."/>
        </authorList>
    </citation>
    <scope>NUCLEOTIDE SEQUENCE</scope>
    <source>
        <strain evidence="4">B24</strain>
        <plasmid evidence="4">pEC_B24</plasmid>
    </source>
</reference>
<dbReference type="InterPro" id="IPR011010">
    <property type="entry name" value="DNA_brk_join_enz"/>
</dbReference>
<dbReference type="InterPro" id="IPR013762">
    <property type="entry name" value="Integrase-like_cat_sf"/>
</dbReference>
<keyword evidence="2" id="KW-0233">DNA recombination</keyword>
<dbReference type="Pfam" id="PF00589">
    <property type="entry name" value="Phage_integrase"/>
    <property type="match status" value="1"/>
</dbReference>
<name>D9Z4Z2_ECOLX</name>
<evidence type="ECO:0000256" key="2">
    <source>
        <dbReference type="ARBA" id="ARBA00023172"/>
    </source>
</evidence>
<evidence type="ECO:0000313" key="4">
    <source>
        <dbReference type="EMBL" id="ADL13942.1"/>
    </source>
</evidence>
<dbReference type="AlphaFoldDB" id="D9Z4Z2"/>
<dbReference type="GO" id="GO:0015074">
    <property type="term" value="P:DNA integration"/>
    <property type="evidence" value="ECO:0007669"/>
    <property type="project" value="UniProtKB-KW"/>
</dbReference>
<evidence type="ECO:0000256" key="1">
    <source>
        <dbReference type="ARBA" id="ARBA00022908"/>
    </source>
</evidence>
<sequence length="311" mass="34510">MSSAIACSPKTTREGVLLSPSGRVAVTSSVIRESTVLWKTCPTFPRGVNTDMQHLPAPIHHARDAAQLPVAIDYPAALALRQMSMVHDELPKYLLAPEVSALLHYVPDLRRKMLLATLWNTGARINEALALTRGDFSLAPPYPFVQLATLKQRTEKAARTAGRMPAGQQTHRLVPLSDTWYVSQLQTMVATLKIPMERRNKRTGRTEKARIWEVTDRTVRTWIGEAVAAAAADGVTFSVPVTPHTFRHSYAMHMLYAGIPLKVLQSLMGHKSISSTEVYTKVFALDVAARHRVQFSMPESDAVTMLKNRHA</sequence>
<keyword evidence="1" id="KW-0229">DNA integration</keyword>
<keyword evidence="4" id="KW-0614">Plasmid</keyword>
<dbReference type="PROSITE" id="PS51898">
    <property type="entry name" value="TYR_RECOMBINASE"/>
    <property type="match status" value="1"/>
</dbReference>
<dbReference type="Gene3D" id="1.10.443.10">
    <property type="entry name" value="Intergrase catalytic core"/>
    <property type="match status" value="1"/>
</dbReference>
<dbReference type="InterPro" id="IPR002104">
    <property type="entry name" value="Integrase_catalytic"/>
</dbReference>
<dbReference type="GO" id="GO:0006310">
    <property type="term" value="P:DNA recombination"/>
    <property type="evidence" value="ECO:0007669"/>
    <property type="project" value="UniProtKB-KW"/>
</dbReference>
<dbReference type="InterPro" id="IPR050090">
    <property type="entry name" value="Tyrosine_recombinase_XerCD"/>
</dbReference>
<dbReference type="GO" id="GO:0003677">
    <property type="term" value="F:DNA binding"/>
    <property type="evidence" value="ECO:0007669"/>
    <property type="project" value="InterPro"/>
</dbReference>
<dbReference type="PANTHER" id="PTHR30349">
    <property type="entry name" value="PHAGE INTEGRASE-RELATED"/>
    <property type="match status" value="1"/>
</dbReference>
<feature type="domain" description="Tyr recombinase" evidence="3">
    <location>
        <begin position="89"/>
        <end position="292"/>
    </location>
</feature>
<dbReference type="PANTHER" id="PTHR30349:SF90">
    <property type="entry name" value="TYROSINE RECOMBINASE XERD"/>
    <property type="match status" value="1"/>
</dbReference>
<dbReference type="EMBL" id="GU371926">
    <property type="protein sequence ID" value="ADL13942.1"/>
    <property type="molecule type" value="Genomic_DNA"/>
</dbReference>
<evidence type="ECO:0000259" key="3">
    <source>
        <dbReference type="PROSITE" id="PS51898"/>
    </source>
</evidence>
<dbReference type="SUPFAM" id="SSF56349">
    <property type="entry name" value="DNA breaking-rejoining enzymes"/>
    <property type="match status" value="1"/>
</dbReference>